<keyword evidence="6" id="KW-1185">Reference proteome</keyword>
<dbReference type="Pfam" id="PF07250">
    <property type="entry name" value="Glyoxal_oxid_N"/>
    <property type="match status" value="1"/>
</dbReference>
<dbReference type="InterPro" id="IPR037293">
    <property type="entry name" value="Gal_Oxidase_central_sf"/>
</dbReference>
<dbReference type="Gene3D" id="2.130.10.80">
    <property type="entry name" value="Galactose oxidase/kelch, beta-propeller"/>
    <property type="match status" value="1"/>
</dbReference>
<sequence>MLTLAAFTTISGLLGFVGGQSGGPGFRNGNPVSAKLTQIDNMDPFGLTALLDGLGFPAAYLGKWPVEYPPELVAADPSYDPAVRNPINGNNAAVNGSFRVVGNTGIPTAHATPFANDLIIFLIRPNLQLNAGFDTHLQRYGAPQNYTQVGDSALTSTIYNMTDNTFEPFYIKEMAFCGANTLLPDGRAIIAGGNWGTDSSPSSSQPNTAVNCAANQGGGFSDPHQNNPTYQVYYPGNNTLSPALALTILLESWPVNTYPFAVVLPTGSTLVIAGAQIQALFLNYDEAVEDEEVGEFPELPYPVTYPAYGSYVLLPLQGPDYKAEILIAGGSSDYCANAKSLASKKSILFDASAQANHTLIEEEITYARVMPDLVILPDGRLFLSNGAGVGIAGGTGPNYAAADQGVTIAEIYDPSKPLGGRWTPVADSQIWRMYHSISFITKNAEVFISGSETTGEFRAQLWTPDYLQNGKPRPSISGAPSIVGYGQAFSFQYSNVSTLDRVVFQRSTHGNHMDQRQVVLDCTFSTRQADCTSPPNANIAPPGIYYLFALYDGVPGVAEYVSVGTTEPSPSMVAG</sequence>
<feature type="signal peptide" evidence="2">
    <location>
        <begin position="1"/>
        <end position="19"/>
    </location>
</feature>
<dbReference type="PANTHER" id="PTHR32208:SF21">
    <property type="entry name" value="LOW QUALITY PROTEIN: ALDEHYDE OXIDASE GLOX-LIKE"/>
    <property type="match status" value="1"/>
</dbReference>
<evidence type="ECO:0000259" key="3">
    <source>
        <dbReference type="Pfam" id="PF07250"/>
    </source>
</evidence>
<dbReference type="InterPro" id="IPR013783">
    <property type="entry name" value="Ig-like_fold"/>
</dbReference>
<dbReference type="InterPro" id="IPR011043">
    <property type="entry name" value="Gal_Oxase/kelch_b-propeller"/>
</dbReference>
<dbReference type="CDD" id="cd02851">
    <property type="entry name" value="E_set_GO_C"/>
    <property type="match status" value="1"/>
</dbReference>
<comment type="caution">
    <text evidence="5">The sequence shown here is derived from an EMBL/GenBank/DDBJ whole genome shotgun (WGS) entry which is preliminary data.</text>
</comment>
<dbReference type="InterPro" id="IPR009880">
    <property type="entry name" value="Glyoxal_oxidase_N"/>
</dbReference>
<reference evidence="5 6" key="1">
    <citation type="journal article" date="2024" name="Nat. Commun.">
        <title>Phylogenomics reveals the evolutionary origins of lichenization in chlorophyte algae.</title>
        <authorList>
            <person name="Puginier C."/>
            <person name="Libourel C."/>
            <person name="Otte J."/>
            <person name="Skaloud P."/>
            <person name="Haon M."/>
            <person name="Grisel S."/>
            <person name="Petersen M."/>
            <person name="Berrin J.G."/>
            <person name="Delaux P.M."/>
            <person name="Dal Grande F."/>
            <person name="Keller J."/>
        </authorList>
    </citation>
    <scope>NUCLEOTIDE SEQUENCE [LARGE SCALE GENOMIC DNA]</scope>
    <source>
        <strain evidence="5 6">SAG 2036</strain>
    </source>
</reference>
<evidence type="ECO:0000313" key="6">
    <source>
        <dbReference type="Proteomes" id="UP001465755"/>
    </source>
</evidence>
<proteinExistence type="predicted"/>
<dbReference type="AlphaFoldDB" id="A0AAW1NML1"/>
<dbReference type="SUPFAM" id="SSF50965">
    <property type="entry name" value="Galactose oxidase, central domain"/>
    <property type="match status" value="1"/>
</dbReference>
<feature type="domain" description="Galactose oxidase-like Early set" evidence="4">
    <location>
        <begin position="473"/>
        <end position="563"/>
    </location>
</feature>
<feature type="domain" description="Glyoxal oxidase N-terminal" evidence="3">
    <location>
        <begin position="233"/>
        <end position="458"/>
    </location>
</feature>
<dbReference type="Proteomes" id="UP001465755">
    <property type="component" value="Unassembled WGS sequence"/>
</dbReference>
<protein>
    <recommendedName>
        <fullName evidence="7">Galactose oxidase-like Early set domain-containing protein</fullName>
    </recommendedName>
</protein>
<gene>
    <name evidence="5" type="ORF">WJX73_007086</name>
</gene>
<evidence type="ECO:0000256" key="1">
    <source>
        <dbReference type="ARBA" id="ARBA00022729"/>
    </source>
</evidence>
<dbReference type="EMBL" id="JALJOQ010000171">
    <property type="protein sequence ID" value="KAK9791838.1"/>
    <property type="molecule type" value="Genomic_DNA"/>
</dbReference>
<dbReference type="InterPro" id="IPR015202">
    <property type="entry name" value="GO-like_E_set"/>
</dbReference>
<dbReference type="InterPro" id="IPR014756">
    <property type="entry name" value="Ig_E-set"/>
</dbReference>
<evidence type="ECO:0000256" key="2">
    <source>
        <dbReference type="SAM" id="SignalP"/>
    </source>
</evidence>
<dbReference type="Pfam" id="PF09118">
    <property type="entry name" value="GO-like_E_set"/>
    <property type="match status" value="1"/>
</dbReference>
<evidence type="ECO:0000259" key="4">
    <source>
        <dbReference type="Pfam" id="PF09118"/>
    </source>
</evidence>
<dbReference type="SUPFAM" id="SSF81296">
    <property type="entry name" value="E set domains"/>
    <property type="match status" value="1"/>
</dbReference>
<feature type="chain" id="PRO_5043676885" description="Galactose oxidase-like Early set domain-containing protein" evidence="2">
    <location>
        <begin position="20"/>
        <end position="575"/>
    </location>
</feature>
<keyword evidence="1 2" id="KW-0732">Signal</keyword>
<name>A0AAW1NML1_9CHLO</name>
<dbReference type="PANTHER" id="PTHR32208">
    <property type="entry name" value="SECRETED PROTEIN-RELATED"/>
    <property type="match status" value="1"/>
</dbReference>
<dbReference type="Gene3D" id="2.60.40.10">
    <property type="entry name" value="Immunoglobulins"/>
    <property type="match status" value="1"/>
</dbReference>
<organism evidence="5 6">
    <name type="scientific">Symbiochloris irregularis</name>
    <dbReference type="NCBI Taxonomy" id="706552"/>
    <lineage>
        <taxon>Eukaryota</taxon>
        <taxon>Viridiplantae</taxon>
        <taxon>Chlorophyta</taxon>
        <taxon>core chlorophytes</taxon>
        <taxon>Trebouxiophyceae</taxon>
        <taxon>Trebouxiales</taxon>
        <taxon>Trebouxiaceae</taxon>
        <taxon>Symbiochloris</taxon>
    </lineage>
</organism>
<evidence type="ECO:0000313" key="5">
    <source>
        <dbReference type="EMBL" id="KAK9791838.1"/>
    </source>
</evidence>
<evidence type="ECO:0008006" key="7">
    <source>
        <dbReference type="Google" id="ProtNLM"/>
    </source>
</evidence>
<accession>A0AAW1NML1</accession>